<feature type="transmembrane region" description="Helical" evidence="1">
    <location>
        <begin position="99"/>
        <end position="121"/>
    </location>
</feature>
<evidence type="ECO:0000313" key="6">
    <source>
        <dbReference type="Proteomes" id="UP000239650"/>
    </source>
</evidence>
<evidence type="ECO:0000313" key="3">
    <source>
        <dbReference type="EMBL" id="SPE20499.1"/>
    </source>
</evidence>
<accession>A0A1W6D3G0</accession>
<dbReference type="Pfam" id="PF06161">
    <property type="entry name" value="DUF975"/>
    <property type="match status" value="1"/>
</dbReference>
<dbReference type="PANTHER" id="PTHR40076:SF1">
    <property type="entry name" value="MEMBRANE PROTEIN"/>
    <property type="match status" value="1"/>
</dbReference>
<keyword evidence="1" id="KW-1133">Transmembrane helix</keyword>
<dbReference type="InterPro" id="IPR010380">
    <property type="entry name" value="DUF975"/>
</dbReference>
<evidence type="ECO:0000313" key="2">
    <source>
        <dbReference type="EMBL" id="PKX79323.1"/>
    </source>
</evidence>
<dbReference type="GeneID" id="57132362"/>
<evidence type="ECO:0000313" key="5">
    <source>
        <dbReference type="Proteomes" id="UP000234349"/>
    </source>
</evidence>
<dbReference type="RefSeq" id="WP_016265492.1">
    <property type="nucleotide sequence ID" value="NZ_AP017931.1"/>
</dbReference>
<feature type="transmembrane region" description="Helical" evidence="1">
    <location>
        <begin position="158"/>
        <end position="185"/>
    </location>
</feature>
<evidence type="ECO:0000313" key="4">
    <source>
        <dbReference type="EMBL" id="WGI18736.1"/>
    </source>
</evidence>
<name>A0A1W6D3G0_LATSK</name>
<dbReference type="PANTHER" id="PTHR40076">
    <property type="entry name" value="MEMBRANE PROTEIN-RELATED"/>
    <property type="match status" value="1"/>
</dbReference>
<feature type="transmembrane region" description="Helical" evidence="1">
    <location>
        <begin position="59"/>
        <end position="78"/>
    </location>
</feature>
<dbReference type="Proteomes" id="UP000239650">
    <property type="component" value="Unassembled WGS sequence"/>
</dbReference>
<dbReference type="EMBL" id="MKGH01000009">
    <property type="protein sequence ID" value="PKX79323.1"/>
    <property type="molecule type" value="Genomic_DNA"/>
</dbReference>
<keyword evidence="1" id="KW-0472">Membrane</keyword>
<feature type="transmembrane region" description="Helical" evidence="1">
    <location>
        <begin position="21"/>
        <end position="39"/>
    </location>
</feature>
<evidence type="ECO:0000256" key="1">
    <source>
        <dbReference type="SAM" id="Phobius"/>
    </source>
</evidence>
<dbReference type="EMBL" id="CP122959">
    <property type="protein sequence ID" value="WGI18736.1"/>
    <property type="molecule type" value="Genomic_DNA"/>
</dbReference>
<organism evidence="3 6">
    <name type="scientific">Latilactobacillus sakei</name>
    <name type="common">Lactobacillus sakei</name>
    <dbReference type="NCBI Taxonomy" id="1599"/>
    <lineage>
        <taxon>Bacteria</taxon>
        <taxon>Bacillati</taxon>
        <taxon>Bacillota</taxon>
        <taxon>Bacilli</taxon>
        <taxon>Lactobacillales</taxon>
        <taxon>Lactobacillaceae</taxon>
        <taxon>Latilactobacillus</taxon>
    </lineage>
</organism>
<dbReference type="Proteomes" id="UP001179858">
    <property type="component" value="Chromosome"/>
</dbReference>
<dbReference type="AlphaFoldDB" id="A0A1W6D3G0"/>
<reference evidence="2 5" key="1">
    <citation type="submission" date="2016-09" db="EMBL/GenBank/DDBJ databases">
        <authorList>
            <person name="Inglin R.C."/>
        </authorList>
    </citation>
    <scope>NUCLEOTIDE SEQUENCE [LARGE SCALE GENOMIC DNA]</scope>
    <source>
        <strain evidence="2 5">RI-517</strain>
    </source>
</reference>
<reference evidence="4" key="3">
    <citation type="submission" date="2023-04" db="EMBL/GenBank/DDBJ databases">
        <title>Novel strain of Lactilactobacillus sakei and use thereof.</title>
        <authorList>
            <person name="Kim S.Y."/>
        </authorList>
    </citation>
    <scope>NUCLEOTIDE SEQUENCE</scope>
    <source>
        <strain evidence="4">HUP1</strain>
    </source>
</reference>
<keyword evidence="1" id="KW-0812">Transmembrane</keyword>
<feature type="transmembrane region" description="Helical" evidence="1">
    <location>
        <begin position="197"/>
        <end position="220"/>
    </location>
</feature>
<feature type="transmembrane region" description="Helical" evidence="1">
    <location>
        <begin position="226"/>
        <end position="249"/>
    </location>
</feature>
<gene>
    <name evidence="2" type="ORF">CUR37_02575</name>
    <name evidence="3" type="ORF">LAS9267_00885</name>
    <name evidence="4" type="ORF">QBD03_08255</name>
</gene>
<proteinExistence type="predicted"/>
<protein>
    <submittedName>
        <fullName evidence="2">DUF975 domain-containing protein</fullName>
    </submittedName>
    <submittedName>
        <fullName evidence="4">DUF975 family protein</fullName>
    </submittedName>
</protein>
<reference evidence="3 6" key="2">
    <citation type="submission" date="2018-02" db="EMBL/GenBank/DDBJ databases">
        <authorList>
            <person name="Rodrigo-Torres L."/>
            <person name="Arahal R. D."/>
            <person name="Lucena T."/>
        </authorList>
    </citation>
    <scope>NUCLEOTIDE SEQUENCE [LARGE SCALE GENOMIC DNA]</scope>
    <source>
        <strain evidence="3 6">CECT 9267</strain>
    </source>
</reference>
<dbReference type="EMBL" id="OKRC01000003">
    <property type="protein sequence ID" value="SPE20499.1"/>
    <property type="molecule type" value="Genomic_DNA"/>
</dbReference>
<dbReference type="Proteomes" id="UP000234349">
    <property type="component" value="Unassembled WGS sequence"/>
</dbReference>
<sequence>MQLRTYRATARQLLKGHWQMMATLVIIWLLVEMGTDTLLQSLFETNSFGYQMLNTFANYLFYFVFLNAVFLAAYKLTIKKETRLSDTLVLFRPPFYTHLIILNFIQQLLNWALTFIGLAPFHQLISWQRVFRYTYNGITSMAPYIMQISQNPKQYTTVLAFLLVILAITFLQPLILMYYQILVLIKFDFPQVSMRMLLSLSVLILKGHWLKLLGLGLSFIGWELLVYLTAGIGFIWFYPYLIVSVTAFYQDIKQQRIQIIQ</sequence>